<gene>
    <name evidence="3" type="ORF">FM101_01485</name>
</gene>
<keyword evidence="2" id="KW-0472">Membrane</keyword>
<dbReference type="AlphaFoldDB" id="A0A1R4EZ72"/>
<organism evidence="3 4">
    <name type="scientific">Arthrobacter rhombi</name>
    <dbReference type="NCBI Taxonomy" id="71253"/>
    <lineage>
        <taxon>Bacteria</taxon>
        <taxon>Bacillati</taxon>
        <taxon>Actinomycetota</taxon>
        <taxon>Actinomycetes</taxon>
        <taxon>Micrococcales</taxon>
        <taxon>Micrococcaceae</taxon>
        <taxon>Arthrobacter</taxon>
    </lineage>
</organism>
<reference evidence="3 4" key="1">
    <citation type="submission" date="2017-02" db="EMBL/GenBank/DDBJ databases">
        <authorList>
            <person name="Peterson S.W."/>
        </authorList>
    </citation>
    <scope>NUCLEOTIDE SEQUENCE [LARGE SCALE GENOMIC DNA]</scope>
    <source>
        <strain evidence="3 4">B Ar 00.02</strain>
    </source>
</reference>
<proteinExistence type="predicted"/>
<feature type="transmembrane region" description="Helical" evidence="2">
    <location>
        <begin position="219"/>
        <end position="240"/>
    </location>
</feature>
<feature type="transmembrane region" description="Helical" evidence="2">
    <location>
        <begin position="308"/>
        <end position="327"/>
    </location>
</feature>
<feature type="transmembrane region" description="Helical" evidence="2">
    <location>
        <begin position="16"/>
        <end position="36"/>
    </location>
</feature>
<feature type="transmembrane region" description="Helical" evidence="2">
    <location>
        <begin position="190"/>
        <end position="213"/>
    </location>
</feature>
<keyword evidence="2" id="KW-1133">Transmembrane helix</keyword>
<evidence type="ECO:0000313" key="3">
    <source>
        <dbReference type="EMBL" id="SJM48915.1"/>
    </source>
</evidence>
<dbReference type="Proteomes" id="UP000195913">
    <property type="component" value="Unassembled WGS sequence"/>
</dbReference>
<feature type="transmembrane region" description="Helical" evidence="2">
    <location>
        <begin position="247"/>
        <end position="268"/>
    </location>
</feature>
<dbReference type="EMBL" id="FUHW01000007">
    <property type="protein sequence ID" value="SJM48915.1"/>
    <property type="molecule type" value="Genomic_DNA"/>
</dbReference>
<keyword evidence="2" id="KW-0812">Transmembrane</keyword>
<sequence length="379" mass="38998">MSNTTTSTPHTRWQRVIVLAVAAAAVVGILLLAFTWPGMNSSPQNIPVAVSGPDAQVRQVTHALGQEADGVFEITTVDSRADAVDLVKNREAFGAVILGSHPEVLDGGANGTAVTQLMKGLGQQLQGQLAKAAGANGREAPQVTFTDVVPLLSADSNGSGLALASFPLTLGGMLGGILVSLLITGNRRRLTALVVYALLGGAIITVFMQGMYGVLQGNALLNLVAAGLALLGTSSLIVGLNSLLGTLGIPVGAVLTMLVANPISGATAPSQFLPEPFGAIGQWFVPGSSTTLLKDLSYFPAVNTSFEWLVLVGWALLGLVFTLAGHYRNQEVVHVQGSTDAVATRQESGRHAHPVATIDGPHEDAGQAAGSRTMAKHLA</sequence>
<feature type="transmembrane region" description="Helical" evidence="2">
    <location>
        <begin position="161"/>
        <end position="183"/>
    </location>
</feature>
<protein>
    <submittedName>
        <fullName evidence="3">Putative membrane protein</fullName>
    </submittedName>
</protein>
<evidence type="ECO:0000256" key="2">
    <source>
        <dbReference type="SAM" id="Phobius"/>
    </source>
</evidence>
<feature type="region of interest" description="Disordered" evidence="1">
    <location>
        <begin position="349"/>
        <end position="379"/>
    </location>
</feature>
<evidence type="ECO:0000256" key="1">
    <source>
        <dbReference type="SAM" id="MobiDB-lite"/>
    </source>
</evidence>
<name>A0A1R4EZ72_9MICC</name>
<accession>A0A1R4EZ72</accession>
<evidence type="ECO:0000313" key="4">
    <source>
        <dbReference type="Proteomes" id="UP000195913"/>
    </source>
</evidence>
<keyword evidence="4" id="KW-1185">Reference proteome</keyword>
<dbReference type="RefSeq" id="WP_086994408.1">
    <property type="nucleotide sequence ID" value="NZ_FUHW01000007.1"/>
</dbReference>